<dbReference type="Proteomes" id="UP000294257">
    <property type="component" value="Unassembled WGS sequence"/>
</dbReference>
<dbReference type="GO" id="GO:0003700">
    <property type="term" value="F:DNA-binding transcription factor activity"/>
    <property type="evidence" value="ECO:0007669"/>
    <property type="project" value="InterPro"/>
</dbReference>
<dbReference type="OrthoDB" id="122135at2"/>
<gene>
    <name evidence="2" type="ORF">EV193_107277</name>
</gene>
<dbReference type="InterPro" id="IPR039422">
    <property type="entry name" value="MarR/SlyA-like"/>
</dbReference>
<comment type="caution">
    <text evidence="2">The sequence shown here is derived from an EMBL/GenBank/DDBJ whole genome shotgun (WGS) entry which is preliminary data.</text>
</comment>
<organism evidence="2 3">
    <name type="scientific">Herbihabitans rhizosphaerae</name>
    <dbReference type="NCBI Taxonomy" id="1872711"/>
    <lineage>
        <taxon>Bacteria</taxon>
        <taxon>Bacillati</taxon>
        <taxon>Actinomycetota</taxon>
        <taxon>Actinomycetes</taxon>
        <taxon>Pseudonocardiales</taxon>
        <taxon>Pseudonocardiaceae</taxon>
        <taxon>Herbihabitans</taxon>
    </lineage>
</organism>
<dbReference type="InterPro" id="IPR000835">
    <property type="entry name" value="HTH_MarR-typ"/>
</dbReference>
<keyword evidence="2" id="KW-0238">DNA-binding</keyword>
<reference evidence="2 3" key="1">
    <citation type="submission" date="2019-02" db="EMBL/GenBank/DDBJ databases">
        <title>Genomic Encyclopedia of Type Strains, Phase IV (KMG-IV): sequencing the most valuable type-strain genomes for metagenomic binning, comparative biology and taxonomic classification.</title>
        <authorList>
            <person name="Goeker M."/>
        </authorList>
    </citation>
    <scope>NUCLEOTIDE SEQUENCE [LARGE SCALE GENOMIC DNA]</scope>
    <source>
        <strain evidence="2 3">DSM 101727</strain>
    </source>
</reference>
<dbReference type="PANTHER" id="PTHR33164:SF43">
    <property type="entry name" value="HTH-TYPE TRANSCRIPTIONAL REPRESSOR YETL"/>
    <property type="match status" value="1"/>
</dbReference>
<dbReference type="SMART" id="SM00347">
    <property type="entry name" value="HTH_MARR"/>
    <property type="match status" value="1"/>
</dbReference>
<accession>A0A4Q7KK57</accession>
<keyword evidence="3" id="KW-1185">Reference proteome</keyword>
<dbReference type="PANTHER" id="PTHR33164">
    <property type="entry name" value="TRANSCRIPTIONAL REGULATOR, MARR FAMILY"/>
    <property type="match status" value="1"/>
</dbReference>
<dbReference type="AlphaFoldDB" id="A0A4Q7KK57"/>
<dbReference type="GO" id="GO:0006950">
    <property type="term" value="P:response to stress"/>
    <property type="evidence" value="ECO:0007669"/>
    <property type="project" value="TreeGrafter"/>
</dbReference>
<dbReference type="Gene3D" id="1.10.10.10">
    <property type="entry name" value="Winged helix-like DNA-binding domain superfamily/Winged helix DNA-binding domain"/>
    <property type="match status" value="1"/>
</dbReference>
<feature type="domain" description="HTH marR-type" evidence="1">
    <location>
        <begin position="4"/>
        <end position="141"/>
    </location>
</feature>
<name>A0A4Q7KK57_9PSEU</name>
<sequence>MTTSDDLAKQLEAFVGYLLCYDRVDRMNVAAELDLSVSQFKTLFILARELEPIPQRTLAESLGLSDAATGRAVDTLVGRGMVHRQADQSDRRVKRVSLAEAGRAAIEELERDQRARLRDFVSSLDSADASRLHEALRPIVARPDLRAHLEERTS</sequence>
<dbReference type="InterPro" id="IPR036388">
    <property type="entry name" value="WH-like_DNA-bd_sf"/>
</dbReference>
<dbReference type="RefSeq" id="WP_130346065.1">
    <property type="nucleotide sequence ID" value="NZ_SGWQ01000007.1"/>
</dbReference>
<dbReference type="PRINTS" id="PR00598">
    <property type="entry name" value="HTHMARR"/>
</dbReference>
<protein>
    <submittedName>
        <fullName evidence="2">DNA-binding MarR family transcriptional regulator</fullName>
    </submittedName>
</protein>
<dbReference type="GO" id="GO:0003677">
    <property type="term" value="F:DNA binding"/>
    <property type="evidence" value="ECO:0007669"/>
    <property type="project" value="UniProtKB-KW"/>
</dbReference>
<dbReference type="EMBL" id="SGWQ01000007">
    <property type="protein sequence ID" value="RZS36596.1"/>
    <property type="molecule type" value="Genomic_DNA"/>
</dbReference>
<dbReference type="Pfam" id="PF01047">
    <property type="entry name" value="MarR"/>
    <property type="match status" value="1"/>
</dbReference>
<evidence type="ECO:0000313" key="3">
    <source>
        <dbReference type="Proteomes" id="UP000294257"/>
    </source>
</evidence>
<evidence type="ECO:0000259" key="1">
    <source>
        <dbReference type="PROSITE" id="PS50995"/>
    </source>
</evidence>
<proteinExistence type="predicted"/>
<dbReference type="SUPFAM" id="SSF46785">
    <property type="entry name" value="Winged helix' DNA-binding domain"/>
    <property type="match status" value="1"/>
</dbReference>
<evidence type="ECO:0000313" key="2">
    <source>
        <dbReference type="EMBL" id="RZS36596.1"/>
    </source>
</evidence>
<dbReference type="InterPro" id="IPR036390">
    <property type="entry name" value="WH_DNA-bd_sf"/>
</dbReference>
<dbReference type="PROSITE" id="PS50995">
    <property type="entry name" value="HTH_MARR_2"/>
    <property type="match status" value="1"/>
</dbReference>